<comment type="caution">
    <text evidence="2">The sequence shown here is derived from an EMBL/GenBank/DDBJ whole genome shotgun (WGS) entry which is preliminary data.</text>
</comment>
<feature type="signal peptide" evidence="1">
    <location>
        <begin position="1"/>
        <end position="17"/>
    </location>
</feature>
<sequence length="175" mass="19672">MKYFFLMLLFVSSICFGYTKNGFYTVNSEGWVAKSTPVGDVFICSECPDLVQVQISYGDDAGSDAPFHNDRQFVKAFNTKEKKNQFAEMLLKGGMPSENYSIDVITVEDDNIGGLEAIRYSAIVKMSGDMLTRETTLVTMHKNRIVKFTANFYEGKLSDKSAVMLENLSQSLKFL</sequence>
<proteinExistence type="predicted"/>
<dbReference type="RefSeq" id="WP_141173373.1">
    <property type="nucleotide sequence ID" value="NZ_CAHPRV010000001.1"/>
</dbReference>
<gene>
    <name evidence="2" type="ORF">GHA_01177</name>
</gene>
<feature type="chain" id="PRO_5040404693" evidence="1">
    <location>
        <begin position="18"/>
        <end position="175"/>
    </location>
</feature>
<organism evidence="2 3">
    <name type="scientific">Providencia rettgeri</name>
    <dbReference type="NCBI Taxonomy" id="587"/>
    <lineage>
        <taxon>Bacteria</taxon>
        <taxon>Pseudomonadati</taxon>
        <taxon>Pseudomonadota</taxon>
        <taxon>Gammaproteobacteria</taxon>
        <taxon>Enterobacterales</taxon>
        <taxon>Morganellaceae</taxon>
        <taxon>Providencia</taxon>
    </lineage>
</organism>
<evidence type="ECO:0000256" key="1">
    <source>
        <dbReference type="SAM" id="SignalP"/>
    </source>
</evidence>
<evidence type="ECO:0000313" key="2">
    <source>
        <dbReference type="EMBL" id="CAB5679147.1"/>
    </source>
</evidence>
<dbReference type="AlphaFoldDB" id="A0A9N8CXU3"/>
<dbReference type="Proteomes" id="UP000834611">
    <property type="component" value="Unassembled WGS sequence"/>
</dbReference>
<keyword evidence="1" id="KW-0732">Signal</keyword>
<accession>A0A9N8CXU3</accession>
<reference evidence="2" key="1">
    <citation type="submission" date="2020-05" db="EMBL/GenBank/DDBJ databases">
        <authorList>
            <person name="Delgado-Blas J."/>
        </authorList>
    </citation>
    <scope>NUCLEOTIDE SEQUENCE</scope>
    <source>
        <strain evidence="2">BB1453</strain>
    </source>
</reference>
<dbReference type="EMBL" id="CAHPSF010000002">
    <property type="protein sequence ID" value="CAB5679147.1"/>
    <property type="molecule type" value="Genomic_DNA"/>
</dbReference>
<name>A0A9N8CXU3_PRORE</name>
<protein>
    <submittedName>
        <fullName evidence="2">Uncharacterized protein</fullName>
    </submittedName>
</protein>
<evidence type="ECO:0000313" key="3">
    <source>
        <dbReference type="Proteomes" id="UP000834611"/>
    </source>
</evidence>